<dbReference type="InterPro" id="IPR026444">
    <property type="entry name" value="Secre_tail"/>
</dbReference>
<feature type="non-terminal residue" evidence="1">
    <location>
        <position position="1"/>
    </location>
</feature>
<organism evidence="1 2">
    <name type="scientific">Eiseniibacteriota bacterium</name>
    <dbReference type="NCBI Taxonomy" id="2212470"/>
    <lineage>
        <taxon>Bacteria</taxon>
        <taxon>Candidatus Eiseniibacteriota</taxon>
    </lineage>
</organism>
<proteinExistence type="predicted"/>
<dbReference type="Gene3D" id="2.60.40.4070">
    <property type="match status" value="1"/>
</dbReference>
<dbReference type="EMBL" id="VBOW01000077">
    <property type="protein sequence ID" value="TMQ56828.1"/>
    <property type="molecule type" value="Genomic_DNA"/>
</dbReference>
<evidence type="ECO:0000313" key="2">
    <source>
        <dbReference type="Proteomes" id="UP000316852"/>
    </source>
</evidence>
<dbReference type="AlphaFoldDB" id="A0A538SZL4"/>
<dbReference type="Proteomes" id="UP000316852">
    <property type="component" value="Unassembled WGS sequence"/>
</dbReference>
<gene>
    <name evidence="1" type="ORF">E6K76_12135</name>
</gene>
<evidence type="ECO:0000313" key="1">
    <source>
        <dbReference type="EMBL" id="TMQ56828.1"/>
    </source>
</evidence>
<protein>
    <submittedName>
        <fullName evidence="1">T9SS type A sorting domain-containing protein</fullName>
    </submittedName>
</protein>
<comment type="caution">
    <text evidence="1">The sequence shown here is derived from an EMBL/GenBank/DDBJ whole genome shotgun (WGS) entry which is preliminary data.</text>
</comment>
<dbReference type="NCBIfam" id="TIGR04183">
    <property type="entry name" value="Por_Secre_tail"/>
    <property type="match status" value="1"/>
</dbReference>
<accession>A0A538SZL4</accession>
<sequence>DLRQLFSGLPPGQSTPTVTLQGDLTTGGRFQSTLELRVISGDGSALAASVSPNPLNPSATLMFTTTRPGLAKVDLFDIGGRLVRTILDERSLAAGLHEVAIEGRGRRGESLASGIYFLRGVSADGAFTKTIAILK</sequence>
<reference evidence="1 2" key="1">
    <citation type="journal article" date="2019" name="Nat. Microbiol.">
        <title>Mediterranean grassland soil C-N compound turnover is dependent on rainfall and depth, and is mediated by genomically divergent microorganisms.</title>
        <authorList>
            <person name="Diamond S."/>
            <person name="Andeer P.F."/>
            <person name="Li Z."/>
            <person name="Crits-Christoph A."/>
            <person name="Burstein D."/>
            <person name="Anantharaman K."/>
            <person name="Lane K.R."/>
            <person name="Thomas B.C."/>
            <person name="Pan C."/>
            <person name="Northen T.R."/>
            <person name="Banfield J.F."/>
        </authorList>
    </citation>
    <scope>NUCLEOTIDE SEQUENCE [LARGE SCALE GENOMIC DNA]</scope>
    <source>
        <strain evidence="1">WS_6</strain>
    </source>
</reference>
<name>A0A538SZL4_UNCEI</name>